<evidence type="ECO:0000313" key="6">
    <source>
        <dbReference type="Proteomes" id="UP000002407"/>
    </source>
</evidence>
<dbReference type="InterPro" id="IPR017896">
    <property type="entry name" value="4Fe4S_Fe-S-bd"/>
</dbReference>
<dbReference type="PROSITE" id="PS51379">
    <property type="entry name" value="4FE4S_FER_2"/>
    <property type="match status" value="2"/>
</dbReference>
<dbReference type="GO" id="GO:0046872">
    <property type="term" value="F:metal ion binding"/>
    <property type="evidence" value="ECO:0007669"/>
    <property type="project" value="UniProtKB-KW"/>
</dbReference>
<dbReference type="Pfam" id="PF04422">
    <property type="entry name" value="FrhB_FdhB_N"/>
    <property type="match status" value="1"/>
</dbReference>
<dbReference type="OrthoDB" id="3247493at2"/>
<dbReference type="KEGG" id="cha:CHAB381_0961"/>
<dbReference type="GO" id="GO:0051536">
    <property type="term" value="F:iron-sulfur cluster binding"/>
    <property type="evidence" value="ECO:0007669"/>
    <property type="project" value="UniProtKB-KW"/>
</dbReference>
<dbReference type="Pfam" id="PF00037">
    <property type="entry name" value="Fer4"/>
    <property type="match status" value="1"/>
</dbReference>
<dbReference type="PANTHER" id="PTHR43193">
    <property type="match status" value="1"/>
</dbReference>
<dbReference type="InterPro" id="IPR052977">
    <property type="entry name" value="Polyferredoxin-like_ET"/>
</dbReference>
<protein>
    <submittedName>
        <fullName evidence="5">4Fe-4S ferredoxin, iron-sulfur binding domain protein</fullName>
    </submittedName>
</protein>
<dbReference type="eggNOG" id="COG1035">
    <property type="taxonomic scope" value="Bacteria"/>
</dbReference>
<evidence type="ECO:0000256" key="1">
    <source>
        <dbReference type="ARBA" id="ARBA00022723"/>
    </source>
</evidence>
<dbReference type="EMBL" id="CP000776">
    <property type="protein sequence ID" value="ABS52478.1"/>
    <property type="molecule type" value="Genomic_DNA"/>
</dbReference>
<keyword evidence="2" id="KW-0408">Iron</keyword>
<keyword evidence="1" id="KW-0479">Metal-binding</keyword>
<keyword evidence="3" id="KW-0411">Iron-sulfur</keyword>
<sequence length="407" mass="46716">MKNVINMVVQKDRCIGCSVCAGICPTDALEMKFNESGNLQPVLVGKCLEKCDICIKNCPFNEIISTEQGLGNFVKTYEFSLKNDEKRLKSASGGAGNYILTEILKRKLADKIISVRQGEKYLFEFGVFDDLKSLEMARSSAYYPVDFSKMVRYILSHDETYAITALPCLARSLRLLQKNNFKFRKRVKFIISLVCGGTKSANFAQKCADIAFVRKNIELKKVNFREKISGKNALNFAFKFTSKNSETALFDRFKNIDFWNLRAFTPLACNNCNDTFATHADITLMDAWLDKNIDDFRGTSLIILRNETLFEIFENCKENLAEISPENVLKAQLGVVKNKELFFSKKGNFIERKILKIKLEIQKYSAENYDCEDFIRIRLKKLNFWVKLDAKIKTAKYLIKKILGIKQ</sequence>
<evidence type="ECO:0000259" key="4">
    <source>
        <dbReference type="PROSITE" id="PS51379"/>
    </source>
</evidence>
<keyword evidence="6" id="KW-1185">Reference proteome</keyword>
<dbReference type="PANTHER" id="PTHR43193:SF2">
    <property type="entry name" value="POLYFERREDOXIN PROTEIN FWDF"/>
    <property type="match status" value="1"/>
</dbReference>
<reference evidence="6" key="1">
    <citation type="submission" date="2007-07" db="EMBL/GenBank/DDBJ databases">
        <title>Complete genome sequence of Campylobacter hominis ATCC BAA-381, a commensal isolated from the human gastrointestinal tract.</title>
        <authorList>
            <person name="Fouts D.E."/>
            <person name="Mongodin E.F."/>
            <person name="Puiu D."/>
            <person name="Sebastian Y."/>
            <person name="Miller W.G."/>
            <person name="Mandrell R.E."/>
            <person name="Nelson K.E."/>
        </authorList>
    </citation>
    <scope>NUCLEOTIDE SEQUENCE [LARGE SCALE GENOMIC DNA]</scope>
    <source>
        <strain evidence="6">ATCC BAA-381 / LMG 19568 / NCTC 13146 / CH001A</strain>
    </source>
</reference>
<name>A7I1Y1_CAMHC</name>
<feature type="domain" description="4Fe-4S ferredoxin-type" evidence="4">
    <location>
        <begin position="5"/>
        <end position="34"/>
    </location>
</feature>
<dbReference type="Proteomes" id="UP000002407">
    <property type="component" value="Chromosome"/>
</dbReference>
<dbReference type="InterPro" id="IPR007525">
    <property type="entry name" value="FrhB_FdhB_C"/>
</dbReference>
<dbReference type="STRING" id="360107.CHAB381_0961"/>
<dbReference type="InterPro" id="IPR007516">
    <property type="entry name" value="Co_F420_Hydgase/DH_bsu_N"/>
</dbReference>
<dbReference type="Gene3D" id="3.30.70.20">
    <property type="match status" value="1"/>
</dbReference>
<evidence type="ECO:0000256" key="2">
    <source>
        <dbReference type="ARBA" id="ARBA00023004"/>
    </source>
</evidence>
<dbReference type="HOGENOM" id="CLU_037958_1_0_7"/>
<dbReference type="AlphaFoldDB" id="A7I1Y1"/>
<feature type="domain" description="4Fe-4S ferredoxin-type" evidence="4">
    <location>
        <begin position="37"/>
        <end position="69"/>
    </location>
</feature>
<dbReference type="PROSITE" id="PS00198">
    <property type="entry name" value="4FE4S_FER_1"/>
    <property type="match status" value="1"/>
</dbReference>
<organism evidence="5 6">
    <name type="scientific">Campylobacter hominis (strain ATCC BAA-381 / DSM 21671 / CCUG 45161 / LMG 19568 / NCTC 13146 / CH001A)</name>
    <dbReference type="NCBI Taxonomy" id="360107"/>
    <lineage>
        <taxon>Bacteria</taxon>
        <taxon>Pseudomonadati</taxon>
        <taxon>Campylobacterota</taxon>
        <taxon>Epsilonproteobacteria</taxon>
        <taxon>Campylobacterales</taxon>
        <taxon>Campylobacteraceae</taxon>
        <taxon>Campylobacter</taxon>
    </lineage>
</organism>
<dbReference type="InterPro" id="IPR017900">
    <property type="entry name" value="4Fe4S_Fe_S_CS"/>
</dbReference>
<evidence type="ECO:0000313" key="5">
    <source>
        <dbReference type="EMBL" id="ABS52478.1"/>
    </source>
</evidence>
<dbReference type="Pfam" id="PF04432">
    <property type="entry name" value="FrhB_FdhB_C"/>
    <property type="match status" value="1"/>
</dbReference>
<accession>A7I1Y1</accession>
<proteinExistence type="predicted"/>
<gene>
    <name evidence="5" type="ordered locus">CHAB381_0961</name>
</gene>
<dbReference type="RefSeq" id="WP_012108815.1">
    <property type="nucleotide sequence ID" value="NC_009714.1"/>
</dbReference>
<dbReference type="SUPFAM" id="SSF54862">
    <property type="entry name" value="4Fe-4S ferredoxins"/>
    <property type="match status" value="1"/>
</dbReference>
<evidence type="ECO:0000256" key="3">
    <source>
        <dbReference type="ARBA" id="ARBA00023014"/>
    </source>
</evidence>